<evidence type="ECO:0000313" key="2">
    <source>
        <dbReference type="Proteomes" id="UP000289166"/>
    </source>
</evidence>
<dbReference type="AlphaFoldDB" id="A0A4Q0I1L0"/>
<proteinExistence type="predicted"/>
<name>A0A4Q0I1L0_9FIRM</name>
<protein>
    <submittedName>
        <fullName evidence="1">Uncharacterized protein</fullName>
    </submittedName>
</protein>
<keyword evidence="2" id="KW-1185">Reference proteome</keyword>
<dbReference type="EMBL" id="RLII01000026">
    <property type="protein sequence ID" value="RXE58053.1"/>
    <property type="molecule type" value="Genomic_DNA"/>
</dbReference>
<reference evidence="2" key="1">
    <citation type="submission" date="2018-11" db="EMBL/GenBank/DDBJ databases">
        <title>Genome sequencing of a novel mesophilic and cellulolytic organism within the genus Hungateiclostridium.</title>
        <authorList>
            <person name="Rettenmaier R."/>
            <person name="Liebl W."/>
            <person name="Zverlov V."/>
        </authorList>
    </citation>
    <scope>NUCLEOTIDE SEQUENCE [LARGE SCALE GENOMIC DNA]</scope>
    <source>
        <strain evidence="2">N2K1</strain>
    </source>
</reference>
<comment type="caution">
    <text evidence="1">The sequence shown here is derived from an EMBL/GenBank/DDBJ whole genome shotgun (WGS) entry which is preliminary data.</text>
</comment>
<gene>
    <name evidence="1" type="ORF">EFD62_14410</name>
</gene>
<accession>A0A4Q0I1L0</accession>
<dbReference type="Proteomes" id="UP000289166">
    <property type="component" value="Unassembled WGS sequence"/>
</dbReference>
<evidence type="ECO:0000313" key="1">
    <source>
        <dbReference type="EMBL" id="RXE58053.1"/>
    </source>
</evidence>
<sequence>MDGVNQRMICMYNSFRSFIVEVGVDNDVDFTLQSGYIRNIPTEGIHKSMLKQGGTTLDIIPSSLQTVERVCGDEGV</sequence>
<organism evidence="1 2">
    <name type="scientific">Acetivibrio mesophilus</name>
    <dbReference type="NCBI Taxonomy" id="2487273"/>
    <lineage>
        <taxon>Bacteria</taxon>
        <taxon>Bacillati</taxon>
        <taxon>Bacillota</taxon>
        <taxon>Clostridia</taxon>
        <taxon>Eubacteriales</taxon>
        <taxon>Oscillospiraceae</taxon>
        <taxon>Acetivibrio</taxon>
    </lineage>
</organism>